<comment type="caution">
    <text evidence="1">The sequence shown here is derived from an EMBL/GenBank/DDBJ whole genome shotgun (WGS) entry which is preliminary data.</text>
</comment>
<evidence type="ECO:0000313" key="2">
    <source>
        <dbReference type="Proteomes" id="UP000821845"/>
    </source>
</evidence>
<proteinExistence type="predicted"/>
<dbReference type="EMBL" id="CM023490">
    <property type="protein sequence ID" value="KAH6943632.1"/>
    <property type="molecule type" value="Genomic_DNA"/>
</dbReference>
<organism evidence="1 2">
    <name type="scientific">Hyalomma asiaticum</name>
    <name type="common">Tick</name>
    <dbReference type="NCBI Taxonomy" id="266040"/>
    <lineage>
        <taxon>Eukaryota</taxon>
        <taxon>Metazoa</taxon>
        <taxon>Ecdysozoa</taxon>
        <taxon>Arthropoda</taxon>
        <taxon>Chelicerata</taxon>
        <taxon>Arachnida</taxon>
        <taxon>Acari</taxon>
        <taxon>Parasitiformes</taxon>
        <taxon>Ixodida</taxon>
        <taxon>Ixodoidea</taxon>
        <taxon>Ixodidae</taxon>
        <taxon>Hyalomminae</taxon>
        <taxon>Hyalomma</taxon>
    </lineage>
</organism>
<name>A0ACB7TBE5_HYAAI</name>
<gene>
    <name evidence="1" type="ORF">HPB50_024836</name>
</gene>
<accession>A0ACB7TBE5</accession>
<reference evidence="1" key="1">
    <citation type="submission" date="2020-05" db="EMBL/GenBank/DDBJ databases">
        <title>Large-scale comparative analyses of tick genomes elucidate their genetic diversity and vector capacities.</title>
        <authorList>
            <person name="Jia N."/>
            <person name="Wang J."/>
            <person name="Shi W."/>
            <person name="Du L."/>
            <person name="Sun Y."/>
            <person name="Zhan W."/>
            <person name="Jiang J."/>
            <person name="Wang Q."/>
            <person name="Zhang B."/>
            <person name="Ji P."/>
            <person name="Sakyi L.B."/>
            <person name="Cui X."/>
            <person name="Yuan T."/>
            <person name="Jiang B."/>
            <person name="Yang W."/>
            <person name="Lam T.T.-Y."/>
            <person name="Chang Q."/>
            <person name="Ding S."/>
            <person name="Wang X."/>
            <person name="Zhu J."/>
            <person name="Ruan X."/>
            <person name="Zhao L."/>
            <person name="Wei J."/>
            <person name="Que T."/>
            <person name="Du C."/>
            <person name="Cheng J."/>
            <person name="Dai P."/>
            <person name="Han X."/>
            <person name="Huang E."/>
            <person name="Gao Y."/>
            <person name="Liu J."/>
            <person name="Shao H."/>
            <person name="Ye R."/>
            <person name="Li L."/>
            <person name="Wei W."/>
            <person name="Wang X."/>
            <person name="Wang C."/>
            <person name="Yang T."/>
            <person name="Huo Q."/>
            <person name="Li W."/>
            <person name="Guo W."/>
            <person name="Chen H."/>
            <person name="Zhou L."/>
            <person name="Ni X."/>
            <person name="Tian J."/>
            <person name="Zhou Y."/>
            <person name="Sheng Y."/>
            <person name="Liu T."/>
            <person name="Pan Y."/>
            <person name="Xia L."/>
            <person name="Li J."/>
            <person name="Zhao F."/>
            <person name="Cao W."/>
        </authorList>
    </citation>
    <scope>NUCLEOTIDE SEQUENCE</scope>
    <source>
        <strain evidence="1">Hyas-2018</strain>
    </source>
</reference>
<dbReference type="Proteomes" id="UP000821845">
    <property type="component" value="Chromosome 10"/>
</dbReference>
<protein>
    <submittedName>
        <fullName evidence="1">Uncharacterized protein</fullName>
    </submittedName>
</protein>
<keyword evidence="2" id="KW-1185">Reference proteome</keyword>
<sequence length="220" mass="25423">MAEYASCGPASYASNNGDQRWLNLKALDLAERDFEPRNNKDVQFLDIGCGTGDFTFDCLLPRCPSRARIVAVDSSEEMLSYARQKFAHPRIAYGHLDIGRNVDEFLAKYGTFDRIYSFFCLNWVRDQRQAIRNVAELLSSSGDCLLVFPAYSRAKTPWMQLAQLDRWRKHKNFHMAIDPDLSTLSPDEKRRLQKDITWALTITDTEEDYVYVVHAKKRPL</sequence>
<evidence type="ECO:0000313" key="1">
    <source>
        <dbReference type="EMBL" id="KAH6943632.1"/>
    </source>
</evidence>